<keyword evidence="3" id="KW-1185">Reference proteome</keyword>
<dbReference type="EMBL" id="QXTF01000002">
    <property type="protein sequence ID" value="RIX29156.1"/>
    <property type="molecule type" value="Genomic_DNA"/>
</dbReference>
<dbReference type="OrthoDB" id="9811671at2"/>
<dbReference type="Pfam" id="PF09917">
    <property type="entry name" value="DUF2147"/>
    <property type="match status" value="1"/>
</dbReference>
<name>A0A418PZU1_9SPHN</name>
<protein>
    <submittedName>
        <fullName evidence="2">DUF2147 domain-containing protein</fullName>
    </submittedName>
</protein>
<dbReference type="PANTHER" id="PTHR36919">
    <property type="entry name" value="BLR1215 PROTEIN"/>
    <property type="match status" value="1"/>
</dbReference>
<proteinExistence type="predicted"/>
<dbReference type="Gene3D" id="2.40.128.520">
    <property type="match status" value="1"/>
</dbReference>
<reference evidence="2 3" key="1">
    <citation type="submission" date="2018-09" db="EMBL/GenBank/DDBJ databases">
        <title>Sphingomonas sp. DAC4.</title>
        <authorList>
            <person name="Seo T."/>
        </authorList>
    </citation>
    <scope>NUCLEOTIDE SEQUENCE [LARGE SCALE GENOMIC DNA]</scope>
    <source>
        <strain evidence="2 3">DAC4</strain>
    </source>
</reference>
<gene>
    <name evidence="2" type="ORF">D3M59_07525</name>
</gene>
<evidence type="ECO:0000313" key="3">
    <source>
        <dbReference type="Proteomes" id="UP000285023"/>
    </source>
</evidence>
<sequence length="129" mass="13870">MIPLLAALLTVQPVPTNDVEGHWRNPSGTVVILIASCGNALCGHVQWASDKAKADALDGGTSGLIGKQLLSGFTNKGNGRWRGRLFIPDLNHRSKAEIRLVGADRLKVTGCAIGRMLCKSQLWTRTDPQ</sequence>
<dbReference type="RefSeq" id="WP_119533043.1">
    <property type="nucleotide sequence ID" value="NZ_QXTF01000002.1"/>
</dbReference>
<dbReference type="Proteomes" id="UP000285023">
    <property type="component" value="Unassembled WGS sequence"/>
</dbReference>
<dbReference type="PANTHER" id="PTHR36919:SF2">
    <property type="entry name" value="BLL6627 PROTEIN"/>
    <property type="match status" value="1"/>
</dbReference>
<dbReference type="AlphaFoldDB" id="A0A418PZU1"/>
<evidence type="ECO:0000313" key="2">
    <source>
        <dbReference type="EMBL" id="RIX29156.1"/>
    </source>
</evidence>
<comment type="caution">
    <text evidence="2">The sequence shown here is derived from an EMBL/GenBank/DDBJ whole genome shotgun (WGS) entry which is preliminary data.</text>
</comment>
<evidence type="ECO:0000259" key="1">
    <source>
        <dbReference type="Pfam" id="PF09917"/>
    </source>
</evidence>
<feature type="domain" description="DUF2147" evidence="1">
    <location>
        <begin position="21"/>
        <end position="125"/>
    </location>
</feature>
<organism evidence="2 3">
    <name type="scientific">Sphingomonas edaphi</name>
    <dbReference type="NCBI Taxonomy" id="2315689"/>
    <lineage>
        <taxon>Bacteria</taxon>
        <taxon>Pseudomonadati</taxon>
        <taxon>Pseudomonadota</taxon>
        <taxon>Alphaproteobacteria</taxon>
        <taxon>Sphingomonadales</taxon>
        <taxon>Sphingomonadaceae</taxon>
        <taxon>Sphingomonas</taxon>
    </lineage>
</organism>
<dbReference type="InterPro" id="IPR019223">
    <property type="entry name" value="DUF2147"/>
</dbReference>
<accession>A0A418PZU1</accession>